<dbReference type="EMBL" id="WNZW01000006">
    <property type="protein sequence ID" value="MUG46527.1"/>
    <property type="molecule type" value="Genomic_DNA"/>
</dbReference>
<keyword evidence="3 5" id="KW-1133">Transmembrane helix</keyword>
<name>A0A7X3CPU3_9BACL</name>
<accession>A0A7X3CPU3</accession>
<gene>
    <name evidence="7" type="ORF">GNP95_16185</name>
</gene>
<feature type="transmembrane region" description="Helical" evidence="5">
    <location>
        <begin position="78"/>
        <end position="103"/>
    </location>
</feature>
<evidence type="ECO:0000313" key="7">
    <source>
        <dbReference type="EMBL" id="MUG46527.1"/>
    </source>
</evidence>
<evidence type="ECO:0000256" key="3">
    <source>
        <dbReference type="ARBA" id="ARBA00022989"/>
    </source>
</evidence>
<feature type="domain" description="Yip1" evidence="6">
    <location>
        <begin position="7"/>
        <end position="209"/>
    </location>
</feature>
<sequence>MKNLVTIFSSPRDTFERVRGSKVAWILPTIFVILISLVSLVLQMPYLLDYTRQSLLKAGNIDPAQIDQILGVTTITTYAGGVVGIVAMLFLVALLLVLLNLIVRGEGKYMQFVNVVAYANLPSVIGGLLTAVLLVAMNAQSLTDVSLSLGALVADKTSMAYRILSLINPFTIWGLYLYIVGAATMMNRPRKKVAIWIVAVWLIYSLVTVLSAPAV</sequence>
<reference evidence="7 8" key="1">
    <citation type="submission" date="2019-11" db="EMBL/GenBank/DDBJ databases">
        <title>Draft genome sequences of five Paenibacillus species of dairy origin.</title>
        <authorList>
            <person name="Olajide A.M."/>
            <person name="Chen S."/>
            <person name="Lapointe G."/>
        </authorList>
    </citation>
    <scope>NUCLEOTIDE SEQUENCE [LARGE SCALE GENOMIC DNA]</scope>
    <source>
        <strain evidence="7 8">12CR55</strain>
    </source>
</reference>
<evidence type="ECO:0000313" key="8">
    <source>
        <dbReference type="Proteomes" id="UP000447876"/>
    </source>
</evidence>
<comment type="caution">
    <text evidence="7">The sequence shown here is derived from an EMBL/GenBank/DDBJ whole genome shotgun (WGS) entry which is preliminary data.</text>
</comment>
<feature type="transmembrane region" description="Helical" evidence="5">
    <location>
        <begin position="115"/>
        <end position="139"/>
    </location>
</feature>
<proteinExistence type="predicted"/>
<evidence type="ECO:0000256" key="1">
    <source>
        <dbReference type="ARBA" id="ARBA00004141"/>
    </source>
</evidence>
<organism evidence="7 8">
    <name type="scientific">Paenibacillus woosongensis</name>
    <dbReference type="NCBI Taxonomy" id="307580"/>
    <lineage>
        <taxon>Bacteria</taxon>
        <taxon>Bacillati</taxon>
        <taxon>Bacillota</taxon>
        <taxon>Bacilli</taxon>
        <taxon>Bacillales</taxon>
        <taxon>Paenibacillaceae</taxon>
        <taxon>Paenibacillus</taxon>
    </lineage>
</organism>
<dbReference type="AlphaFoldDB" id="A0A7X3CPU3"/>
<evidence type="ECO:0000256" key="2">
    <source>
        <dbReference type="ARBA" id="ARBA00022692"/>
    </source>
</evidence>
<keyword evidence="4 5" id="KW-0472">Membrane</keyword>
<feature type="transmembrane region" description="Helical" evidence="5">
    <location>
        <begin position="193"/>
        <end position="214"/>
    </location>
</feature>
<feature type="transmembrane region" description="Helical" evidence="5">
    <location>
        <begin position="23"/>
        <end position="46"/>
    </location>
</feature>
<comment type="subcellular location">
    <subcellularLocation>
        <location evidence="1">Membrane</location>
        <topology evidence="1">Multi-pass membrane protein</topology>
    </subcellularLocation>
</comment>
<dbReference type="GO" id="GO:0016020">
    <property type="term" value="C:membrane"/>
    <property type="evidence" value="ECO:0007669"/>
    <property type="project" value="UniProtKB-SubCell"/>
</dbReference>
<dbReference type="Pfam" id="PF04893">
    <property type="entry name" value="Yip1"/>
    <property type="match status" value="1"/>
</dbReference>
<evidence type="ECO:0000256" key="4">
    <source>
        <dbReference type="ARBA" id="ARBA00023136"/>
    </source>
</evidence>
<dbReference type="InterPro" id="IPR006977">
    <property type="entry name" value="Yip1_dom"/>
</dbReference>
<keyword evidence="2 5" id="KW-0812">Transmembrane</keyword>
<evidence type="ECO:0000259" key="6">
    <source>
        <dbReference type="Pfam" id="PF04893"/>
    </source>
</evidence>
<feature type="transmembrane region" description="Helical" evidence="5">
    <location>
        <begin position="159"/>
        <end position="181"/>
    </location>
</feature>
<dbReference type="Proteomes" id="UP000447876">
    <property type="component" value="Unassembled WGS sequence"/>
</dbReference>
<dbReference type="RefSeq" id="WP_155611903.1">
    <property type="nucleotide sequence ID" value="NZ_WNZW01000006.1"/>
</dbReference>
<protein>
    <submittedName>
        <fullName evidence="7">DUF1282 domain-containing protein</fullName>
    </submittedName>
</protein>
<evidence type="ECO:0000256" key="5">
    <source>
        <dbReference type="SAM" id="Phobius"/>
    </source>
</evidence>
<dbReference type="OrthoDB" id="1724610at2"/>